<accession>A0A0M7BCU0</accession>
<dbReference type="AlphaFoldDB" id="A0A0M7BCU0"/>
<name>A0A0M7BCU0_9RHOB</name>
<dbReference type="Gene3D" id="1.10.10.470">
    <property type="entry name" value="Maltooligosyl trehalose synthase, domain 4"/>
    <property type="match status" value="1"/>
</dbReference>
<dbReference type="PANTHER" id="PTHR10357">
    <property type="entry name" value="ALPHA-AMYLASE FAMILY MEMBER"/>
    <property type="match status" value="1"/>
</dbReference>
<dbReference type="InterPro" id="IPR006047">
    <property type="entry name" value="GH13_cat_dom"/>
</dbReference>
<protein>
    <submittedName>
        <fullName evidence="2">Maltooligosyl trehalose synthase</fullName>
        <ecNumber evidence="2">5.4.99.15</ecNumber>
    </submittedName>
</protein>
<dbReference type="GO" id="GO:0047470">
    <property type="term" value="F:(1,4)-alpha-D-glucan 1-alpha-D-glucosylmutase activity"/>
    <property type="evidence" value="ECO:0007669"/>
    <property type="project" value="UniProtKB-EC"/>
</dbReference>
<dbReference type="Proteomes" id="UP000049455">
    <property type="component" value="Unassembled WGS sequence"/>
</dbReference>
<dbReference type="NCBIfam" id="TIGR02401">
    <property type="entry name" value="trehalose_TreY"/>
    <property type="match status" value="1"/>
</dbReference>
<gene>
    <name evidence="2" type="primary">treY</name>
    <name evidence="2" type="ORF">JSE7799_02738</name>
</gene>
<dbReference type="InterPro" id="IPR017853">
    <property type="entry name" value="GH"/>
</dbReference>
<organism evidence="2 3">
    <name type="scientific">Jannaschia seosinensis</name>
    <dbReference type="NCBI Taxonomy" id="313367"/>
    <lineage>
        <taxon>Bacteria</taxon>
        <taxon>Pseudomonadati</taxon>
        <taxon>Pseudomonadota</taxon>
        <taxon>Alphaproteobacteria</taxon>
        <taxon>Rhodobacterales</taxon>
        <taxon>Roseobacteraceae</taxon>
        <taxon>Jannaschia</taxon>
    </lineage>
</organism>
<dbReference type="SUPFAM" id="SSF51445">
    <property type="entry name" value="(Trans)glycosidases"/>
    <property type="match status" value="1"/>
</dbReference>
<dbReference type="OrthoDB" id="9761577at2"/>
<evidence type="ECO:0000313" key="3">
    <source>
        <dbReference type="Proteomes" id="UP000049455"/>
    </source>
</evidence>
<feature type="domain" description="Glycosyl hydrolase family 13 catalytic" evidence="1">
    <location>
        <begin position="4"/>
        <end position="661"/>
    </location>
</feature>
<keyword evidence="2" id="KW-0413">Isomerase</keyword>
<dbReference type="Gene3D" id="1.10.150.200">
    <property type="entry name" value="Maltooligosyl trehalose synthase, domain 3"/>
    <property type="match status" value="1"/>
</dbReference>
<dbReference type="Gene3D" id="3.20.20.80">
    <property type="entry name" value="Glycosidases"/>
    <property type="match status" value="1"/>
</dbReference>
<dbReference type="PANTHER" id="PTHR10357:SF216">
    <property type="entry name" value="MALTOOLIGOSYL TREHALOSE SYNTHASE-RELATED"/>
    <property type="match status" value="1"/>
</dbReference>
<proteinExistence type="predicted"/>
<dbReference type="GO" id="GO:0005992">
    <property type="term" value="P:trehalose biosynthetic process"/>
    <property type="evidence" value="ECO:0007669"/>
    <property type="project" value="TreeGrafter"/>
</dbReference>
<dbReference type="InterPro" id="IPR012767">
    <property type="entry name" value="Trehalose_TreY"/>
</dbReference>
<sequence length="722" mass="79632">MKLPTATYRLQLREGMDFARAADLVPYWRDLGVSHLYLAPVFTAAPGSTHGYDVTDPNEVEPDLGGRAGLEALADRLHEAGLGLILDIVPNHMAFTVHNPWLSDVLRHGRDSRFADHFDINWSNGRLRLPWLGAPFAELAAAGDIEVEGDEMVAPGLRIPLATQPEGDLTAIHNAQPWRLTHWRTESAAIDHRRFFTVTGLIGLRIEDPNVFEDVHRLTFDLIESGVADGLRVDHVDGLADPDEYLGRLRDRLPGTPIWVEKILTGDEPLPDWPVEGTTGYVAARSIARVLTDGDGAARMAEGWPAFHDVRDDAKTQIVTTELQAEVERLTNLAVRAGAHLEWGRASWRQAILAYVRAFPRYRTYATADAVPEADAELIRDTAARAARDRPAAAALGDLTDLLTDRANSELRLRLQQLTGAAIAKAQEDTAFYRWTPLLSANEVGAEPDEPAMDADAFHTWMERRAALMPNALTLTSSHDTKRSEDARMRIAAISHDPDAAEALLSRVPDLPQPWRWYLAQSAFAAAPDGDLAERLPAHLEKAMREAKRDTFWTDVVEEFEGPVLDAARSVADRFAPADDLSGLATRAENLALAQCALKFFVPGIPDIYQGTEIGSFRLTDPDNRAAVDWDALAKLNEGAEVRSPFDRTKFDLTRTLLQLRRDNPDAFTTEWRALDAPEGELRAARGPFVLHISTRGTTLPAGGDALWPASGPSPVRVMRAT</sequence>
<dbReference type="SMART" id="SM00642">
    <property type="entry name" value="Aamy"/>
    <property type="match status" value="1"/>
</dbReference>
<evidence type="ECO:0000313" key="2">
    <source>
        <dbReference type="EMBL" id="CUH40009.1"/>
    </source>
</evidence>
<dbReference type="Pfam" id="PF00128">
    <property type="entry name" value="Alpha-amylase"/>
    <property type="match status" value="1"/>
</dbReference>
<dbReference type="EMBL" id="CYPR01000185">
    <property type="protein sequence ID" value="CUH40009.1"/>
    <property type="molecule type" value="Genomic_DNA"/>
</dbReference>
<dbReference type="CDD" id="cd11336">
    <property type="entry name" value="AmyAc_MTSase"/>
    <property type="match status" value="1"/>
</dbReference>
<keyword evidence="3" id="KW-1185">Reference proteome</keyword>
<dbReference type="InterPro" id="IPR013797">
    <property type="entry name" value="Maltooligo_trehalose_synth_4"/>
</dbReference>
<reference evidence="2 3" key="1">
    <citation type="submission" date="2015-09" db="EMBL/GenBank/DDBJ databases">
        <authorList>
            <person name="Jackson K.R."/>
            <person name="Lunt B.L."/>
            <person name="Fisher J.N.B."/>
            <person name="Gardner A.V."/>
            <person name="Bailey M.E."/>
            <person name="Deus L.M."/>
            <person name="Earl A.S."/>
            <person name="Gibby P.D."/>
            <person name="Hartmann K.A."/>
            <person name="Liu J.E."/>
            <person name="Manci A.M."/>
            <person name="Nielsen D.A."/>
            <person name="Solomon M.B."/>
            <person name="Breakwell D.P."/>
            <person name="Burnett S.H."/>
            <person name="Grose J.H."/>
        </authorList>
    </citation>
    <scope>NUCLEOTIDE SEQUENCE [LARGE SCALE GENOMIC DNA]</scope>
    <source>
        <strain evidence="2 3">CECT 7799</strain>
    </source>
</reference>
<dbReference type="STRING" id="313367.JSE7799_02738"/>
<dbReference type="EC" id="5.4.99.15" evidence="2"/>
<dbReference type="GO" id="GO:0030980">
    <property type="term" value="P:alpha-glucan catabolic process"/>
    <property type="evidence" value="ECO:0007669"/>
    <property type="project" value="TreeGrafter"/>
</dbReference>
<dbReference type="Gene3D" id="3.30.1590.10">
    <property type="entry name" value="Maltooligosyl trehalose synthase, domain 2"/>
    <property type="match status" value="1"/>
</dbReference>
<dbReference type="RefSeq" id="WP_055664120.1">
    <property type="nucleotide sequence ID" value="NZ_CYPR01000185.1"/>
</dbReference>
<evidence type="ECO:0000259" key="1">
    <source>
        <dbReference type="SMART" id="SM00642"/>
    </source>
</evidence>